<accession>A0A5K7Z327</accession>
<gene>
    <name evidence="1" type="ORF">DSCW_02710</name>
</gene>
<name>A0A5K7Z327_9BACT</name>
<evidence type="ECO:0000313" key="2">
    <source>
        <dbReference type="Proteomes" id="UP000427769"/>
    </source>
</evidence>
<reference evidence="1 2" key="1">
    <citation type="submission" date="2019-11" db="EMBL/GenBank/DDBJ databases">
        <title>Comparative genomics of hydrocarbon-degrading Desulfosarcina strains.</title>
        <authorList>
            <person name="Watanabe M."/>
            <person name="Kojima H."/>
            <person name="Fukui M."/>
        </authorList>
    </citation>
    <scope>NUCLEOTIDE SEQUENCE [LARGE SCALE GENOMIC DNA]</scope>
    <source>
        <strain evidence="1 2">PP31</strain>
    </source>
</reference>
<dbReference type="AlphaFoldDB" id="A0A5K7Z327"/>
<proteinExistence type="predicted"/>
<organism evidence="1 2">
    <name type="scientific">Desulfosarcina widdelii</name>
    <dbReference type="NCBI Taxonomy" id="947919"/>
    <lineage>
        <taxon>Bacteria</taxon>
        <taxon>Pseudomonadati</taxon>
        <taxon>Thermodesulfobacteriota</taxon>
        <taxon>Desulfobacteria</taxon>
        <taxon>Desulfobacterales</taxon>
        <taxon>Desulfosarcinaceae</taxon>
        <taxon>Desulfosarcina</taxon>
    </lineage>
</organism>
<evidence type="ECO:0000313" key="1">
    <source>
        <dbReference type="EMBL" id="BBO72854.1"/>
    </source>
</evidence>
<protein>
    <submittedName>
        <fullName evidence="1">Uncharacterized protein</fullName>
    </submittedName>
</protein>
<keyword evidence="2" id="KW-1185">Reference proteome</keyword>
<dbReference type="Proteomes" id="UP000427769">
    <property type="component" value="Chromosome"/>
</dbReference>
<dbReference type="EMBL" id="AP021875">
    <property type="protein sequence ID" value="BBO72854.1"/>
    <property type="molecule type" value="Genomic_DNA"/>
</dbReference>
<sequence length="55" mass="5430">MGADTCLSAIDLSILDNEEAPGLLCIKGGKGPSGSMGAGAPGRMPAALFTALMNH</sequence>
<dbReference type="KEGG" id="dwd:DSCW_02710"/>